<protein>
    <submittedName>
        <fullName evidence="2">Uncharacterized protein</fullName>
    </submittedName>
</protein>
<name>A0A1F7I231_9BACT</name>
<proteinExistence type="predicted"/>
<gene>
    <name evidence="2" type="ORF">A3F03_00965</name>
</gene>
<evidence type="ECO:0000256" key="1">
    <source>
        <dbReference type="SAM" id="SignalP"/>
    </source>
</evidence>
<dbReference type="EMBL" id="MGAC01000041">
    <property type="protein sequence ID" value="OGK37438.1"/>
    <property type="molecule type" value="Genomic_DNA"/>
</dbReference>
<evidence type="ECO:0000313" key="3">
    <source>
        <dbReference type="Proteomes" id="UP000176803"/>
    </source>
</evidence>
<evidence type="ECO:0000313" key="2">
    <source>
        <dbReference type="EMBL" id="OGK37438.1"/>
    </source>
</evidence>
<organism evidence="2 3">
    <name type="scientific">Candidatus Roizmanbacteria bacterium RIFCSPHIGHO2_12_FULL_41_11</name>
    <dbReference type="NCBI Taxonomy" id="1802052"/>
    <lineage>
        <taxon>Bacteria</taxon>
        <taxon>Candidatus Roizmaniibacteriota</taxon>
    </lineage>
</organism>
<reference evidence="2 3" key="1">
    <citation type="journal article" date="2016" name="Nat. Commun.">
        <title>Thousands of microbial genomes shed light on interconnected biogeochemical processes in an aquifer system.</title>
        <authorList>
            <person name="Anantharaman K."/>
            <person name="Brown C.T."/>
            <person name="Hug L.A."/>
            <person name="Sharon I."/>
            <person name="Castelle C.J."/>
            <person name="Probst A.J."/>
            <person name="Thomas B.C."/>
            <person name="Singh A."/>
            <person name="Wilkins M.J."/>
            <person name="Karaoz U."/>
            <person name="Brodie E.L."/>
            <person name="Williams K.H."/>
            <person name="Hubbard S.S."/>
            <person name="Banfield J.F."/>
        </authorList>
    </citation>
    <scope>NUCLEOTIDE SEQUENCE [LARGE SCALE GENOMIC DNA]</scope>
</reference>
<sequence length="189" mass="20545">MKKIFFLVAIATVFALTTAPVMAAKPGACATIQDGTITDSAGNPVVLGYDKWGYNYQAHMFNGYADNYSRPAVPVTSGDKLNMKWSDAWLANVDCNGDGKLDRGLVDGVVNGISMGWLTNQYNGSYIDGAGNAQKYTDFYKIVWVGPGGDLWGQYHVIQEVYNDTGSGNYRFKDGAPGFGLNDQWTILP</sequence>
<comment type="caution">
    <text evidence="2">The sequence shown here is derived from an EMBL/GenBank/DDBJ whole genome shotgun (WGS) entry which is preliminary data.</text>
</comment>
<keyword evidence="1" id="KW-0732">Signal</keyword>
<dbReference type="AlphaFoldDB" id="A0A1F7I231"/>
<accession>A0A1F7I231</accession>
<feature type="signal peptide" evidence="1">
    <location>
        <begin position="1"/>
        <end position="23"/>
    </location>
</feature>
<dbReference type="Proteomes" id="UP000176803">
    <property type="component" value="Unassembled WGS sequence"/>
</dbReference>
<feature type="chain" id="PRO_5009529290" evidence="1">
    <location>
        <begin position="24"/>
        <end position="189"/>
    </location>
</feature>